<evidence type="ECO:0000256" key="3">
    <source>
        <dbReference type="ARBA" id="ARBA00009000"/>
    </source>
</evidence>
<dbReference type="InterPro" id="IPR006048">
    <property type="entry name" value="A-amylase/branching_C"/>
</dbReference>
<comment type="function">
    <text evidence="2">Catalyzes the formation of the alpha-1,6-glucosidic linkages in glycogen by scission of a 1,4-alpha-linked oligosaccharide from growing alpha-1,4-glucan chains and the subsequent attachment of the oligosaccharide to the alpha-1,6 position.</text>
</comment>
<keyword evidence="5" id="KW-0328">Glycosyltransferase</keyword>
<dbReference type="SUPFAM" id="SSF51445">
    <property type="entry name" value="(Trans)glycosidases"/>
    <property type="match status" value="1"/>
</dbReference>
<evidence type="ECO:0000256" key="1">
    <source>
        <dbReference type="ARBA" id="ARBA00000826"/>
    </source>
</evidence>
<keyword evidence="7" id="KW-0119">Carbohydrate metabolism</keyword>
<gene>
    <name evidence="10" type="ORF">PITCH_A950004</name>
</gene>
<dbReference type="InterPro" id="IPR006047">
    <property type="entry name" value="GH13_cat_dom"/>
</dbReference>
<dbReference type="Gene3D" id="2.60.40.1180">
    <property type="entry name" value="Golgi alpha-mannosidase II"/>
    <property type="match status" value="1"/>
</dbReference>
<dbReference type="AlphaFoldDB" id="A0A445N426"/>
<evidence type="ECO:0000256" key="5">
    <source>
        <dbReference type="ARBA" id="ARBA00022676"/>
    </source>
</evidence>
<dbReference type="EMBL" id="OJIN01000242">
    <property type="protein sequence ID" value="SPD76443.1"/>
    <property type="molecule type" value="Genomic_DNA"/>
</dbReference>
<dbReference type="SUPFAM" id="SSF81296">
    <property type="entry name" value="E set domains"/>
    <property type="match status" value="1"/>
</dbReference>
<evidence type="ECO:0000256" key="4">
    <source>
        <dbReference type="ARBA" id="ARBA00012541"/>
    </source>
</evidence>
<comment type="catalytic activity">
    <reaction evidence="1">
        <text>Transfers a segment of a (1-&gt;4)-alpha-D-glucan chain to a primary hydroxy group in a similar glucan chain.</text>
        <dbReference type="EC" id="2.4.1.18"/>
    </reaction>
</comment>
<dbReference type="Gene3D" id="3.20.20.80">
    <property type="entry name" value="Glycosidases"/>
    <property type="match status" value="1"/>
</dbReference>
<dbReference type="SUPFAM" id="SSF51011">
    <property type="entry name" value="Glycosyl hydrolase domain"/>
    <property type="match status" value="1"/>
</dbReference>
<evidence type="ECO:0000256" key="6">
    <source>
        <dbReference type="ARBA" id="ARBA00022679"/>
    </source>
</evidence>
<dbReference type="GO" id="GO:0043169">
    <property type="term" value="F:cation binding"/>
    <property type="evidence" value="ECO:0007669"/>
    <property type="project" value="InterPro"/>
</dbReference>
<proteinExistence type="inferred from homology"/>
<protein>
    <recommendedName>
        <fullName evidence="4">1,4-alpha-glucan branching enzyme</fullName>
        <ecNumber evidence="4">2.4.1.18</ecNumber>
    </recommendedName>
</protein>
<dbReference type="InterPro" id="IPR037439">
    <property type="entry name" value="Branching_enzy"/>
</dbReference>
<dbReference type="FunFam" id="3.20.20.80:FF:000001">
    <property type="entry name" value="1,4-alpha-glucan branching enzyme"/>
    <property type="match status" value="1"/>
</dbReference>
<accession>A0A445N426</accession>
<dbReference type="InterPro" id="IPR013780">
    <property type="entry name" value="Glyco_hydro_b"/>
</dbReference>
<dbReference type="GO" id="GO:0005978">
    <property type="term" value="P:glycogen biosynthetic process"/>
    <property type="evidence" value="ECO:0007669"/>
    <property type="project" value="InterPro"/>
</dbReference>
<dbReference type="GO" id="GO:0003844">
    <property type="term" value="F:1,4-alpha-glucan branching enzyme activity"/>
    <property type="evidence" value="ECO:0007669"/>
    <property type="project" value="UniProtKB-EC"/>
</dbReference>
<keyword evidence="6" id="KW-0808">Transferase</keyword>
<dbReference type="InterPro" id="IPR017853">
    <property type="entry name" value="GH"/>
</dbReference>
<feature type="domain" description="Glycosyl hydrolase family 13 catalytic" evidence="9">
    <location>
        <begin position="176"/>
        <end position="541"/>
    </location>
</feature>
<dbReference type="PIRSF" id="PIRSF000463">
    <property type="entry name" value="GlgB"/>
    <property type="match status" value="1"/>
</dbReference>
<dbReference type="InterPro" id="IPR013783">
    <property type="entry name" value="Ig-like_fold"/>
</dbReference>
<evidence type="ECO:0000259" key="9">
    <source>
        <dbReference type="SMART" id="SM00642"/>
    </source>
</evidence>
<dbReference type="GO" id="GO:0005737">
    <property type="term" value="C:cytoplasm"/>
    <property type="evidence" value="ECO:0007669"/>
    <property type="project" value="TreeGrafter"/>
</dbReference>
<feature type="active site" description="Proton donor" evidence="8">
    <location>
        <position position="386"/>
    </location>
</feature>
<evidence type="ECO:0000313" key="10">
    <source>
        <dbReference type="EMBL" id="SPD76443.1"/>
    </source>
</evidence>
<dbReference type="EC" id="2.4.1.18" evidence="4"/>
<dbReference type="PANTHER" id="PTHR43651">
    <property type="entry name" value="1,4-ALPHA-GLUCAN-BRANCHING ENZYME"/>
    <property type="match status" value="1"/>
</dbReference>
<dbReference type="FunFam" id="2.60.40.1180:FF:000050">
    <property type="entry name" value="1,4-alpha-glucan branching enzyme"/>
    <property type="match status" value="1"/>
</dbReference>
<sequence>MKRQDPVERLLKGDPYLRPYEGVIRRRAGRISEKERKLTQGKVSLADFASGHEYFGLHLREGEWVFREWAPNATAIFMIGDITGWKEKKSYALKRINSEGVWEVCLPRATLDHGDLYRLRIHWKGGAGDRIPAYARRVVQDPVTMIFNAQVWLPQSPYVWKRPNFRPVPGALFVYETHVGMAQEEEKVGSFQEFTANVLPRIVRSGYNTIQLMAIPEHPYYGSFGYHVSSFFAASSRFGTPEELKELIDSAHEQGLAVIMDLVHSHAVANQVEGLGLFDGTPYIYFHDGPRGRHTAWDSMCFDYGKHQVLHFLLSNCRFWLDEYHFDGFRFDGVTSMLYLDHGLGKAFTSYDCYFKENVDEDALTYLDLANKLIHQVNPYAITIAEDISGMPGLAAPRSKGGIGFDYRMAMGVPDLWIKLLKEIKDENWPISHLWHELTNRRADEKTIGYAESHDQALVGDKTVIFWLMDADMYYHMRVEDKNLRVDRGMALHKLIRLITLATSGSGYLNFMGNEFGHPEWIDFPRSGNGWSYKYSRRQWRLVDDPGLKYSFLARFDRDMINLARRYEVLSVQWPNLLHEHSDDKVIAFERAGLIFVFNFHPVRSYTDYCIRVPAGKYQMIMDTDSHEYGGHARLTKDQYHFTIHDRSKRHKTHRLSLYLPSRTAMILRPIKPAPARIDSVL</sequence>
<dbReference type="CDD" id="cd02854">
    <property type="entry name" value="E_set_GBE_euk_N"/>
    <property type="match status" value="1"/>
</dbReference>
<evidence type="ECO:0000256" key="8">
    <source>
        <dbReference type="PIRSR" id="PIRSR000463-1"/>
    </source>
</evidence>
<feature type="active site" description="Nucleophile" evidence="8">
    <location>
        <position position="332"/>
    </location>
</feature>
<dbReference type="CDD" id="cd11321">
    <property type="entry name" value="AmyAc_bac_euk_BE"/>
    <property type="match status" value="1"/>
</dbReference>
<dbReference type="Pfam" id="PF02806">
    <property type="entry name" value="Alpha-amylase_C"/>
    <property type="match status" value="1"/>
</dbReference>
<dbReference type="GO" id="GO:0004553">
    <property type="term" value="F:hydrolase activity, hydrolyzing O-glycosyl compounds"/>
    <property type="evidence" value="ECO:0007669"/>
    <property type="project" value="InterPro"/>
</dbReference>
<dbReference type="Gene3D" id="2.60.40.10">
    <property type="entry name" value="Immunoglobulins"/>
    <property type="match status" value="1"/>
</dbReference>
<evidence type="ECO:0000256" key="2">
    <source>
        <dbReference type="ARBA" id="ARBA00002953"/>
    </source>
</evidence>
<dbReference type="SMART" id="SM00642">
    <property type="entry name" value="Aamy"/>
    <property type="match status" value="1"/>
</dbReference>
<dbReference type="InterPro" id="IPR004193">
    <property type="entry name" value="Glyco_hydro_13_N"/>
</dbReference>
<dbReference type="Pfam" id="PF02922">
    <property type="entry name" value="CBM_48"/>
    <property type="match status" value="1"/>
</dbReference>
<evidence type="ECO:0000256" key="7">
    <source>
        <dbReference type="ARBA" id="ARBA00023277"/>
    </source>
</evidence>
<comment type="similarity">
    <text evidence="3">Belongs to the glycosyl hydrolase 13 family. GlgB subfamily.</text>
</comment>
<reference evidence="10" key="1">
    <citation type="submission" date="2018-01" db="EMBL/GenBank/DDBJ databases">
        <authorList>
            <person name="Regsiter A."/>
            <person name="William W."/>
        </authorList>
    </citation>
    <scope>NUCLEOTIDE SEQUENCE</scope>
    <source>
        <strain evidence="10">TRIP AH-1</strain>
    </source>
</reference>
<dbReference type="Pfam" id="PF00128">
    <property type="entry name" value="Alpha-amylase"/>
    <property type="match status" value="1"/>
</dbReference>
<dbReference type="InterPro" id="IPR014756">
    <property type="entry name" value="Ig_E-set"/>
</dbReference>
<dbReference type="PANTHER" id="PTHR43651:SF3">
    <property type="entry name" value="1,4-ALPHA-GLUCAN-BRANCHING ENZYME"/>
    <property type="match status" value="1"/>
</dbReference>
<organism evidence="10">
    <name type="scientific">uncultured Desulfobacterium sp</name>
    <dbReference type="NCBI Taxonomy" id="201089"/>
    <lineage>
        <taxon>Bacteria</taxon>
        <taxon>Pseudomonadati</taxon>
        <taxon>Thermodesulfobacteriota</taxon>
        <taxon>Desulfobacteria</taxon>
        <taxon>Desulfobacterales</taxon>
        <taxon>Desulfobacteriaceae</taxon>
        <taxon>Desulfobacterium</taxon>
        <taxon>environmental samples</taxon>
    </lineage>
</organism>
<name>A0A445N426_9BACT</name>